<protein>
    <submittedName>
        <fullName evidence="1">Uncharacterized protein</fullName>
    </submittedName>
</protein>
<dbReference type="EMBL" id="LSRQ01002921">
    <property type="protein sequence ID" value="OAY72929.1"/>
    <property type="molecule type" value="Genomic_DNA"/>
</dbReference>
<sequence length="133" mass="16111">MGNQAYRDATKRFLLDRRNRYPRNKMPSFLAGGLGILDTGTMNRALLVKWWWKLQTAPQLQWNKLLRDLFYRRRRPLKEGGYFRPASSWWKDVLRLKDIYKWGAFYTLGNGSTIDFWEDRWLLGYDFGSRRYC</sequence>
<accession>A0A199V772</accession>
<name>A0A199V772_ANACO</name>
<dbReference type="AlphaFoldDB" id="A0A199V772"/>
<gene>
    <name evidence="1" type="ORF">ACMD2_16963</name>
</gene>
<reference evidence="1 2" key="1">
    <citation type="journal article" date="2016" name="DNA Res.">
        <title>The draft genome of MD-2 pineapple using hybrid error correction of long reads.</title>
        <authorList>
            <person name="Redwan R.M."/>
            <person name="Saidin A."/>
            <person name="Kumar S.V."/>
        </authorList>
    </citation>
    <scope>NUCLEOTIDE SEQUENCE [LARGE SCALE GENOMIC DNA]</scope>
    <source>
        <strain evidence="2">cv. MD2</strain>
        <tissue evidence="1">Leaf</tissue>
    </source>
</reference>
<dbReference type="STRING" id="4615.A0A199V772"/>
<evidence type="ECO:0000313" key="2">
    <source>
        <dbReference type="Proteomes" id="UP000092600"/>
    </source>
</evidence>
<dbReference type="Proteomes" id="UP000092600">
    <property type="component" value="Unassembled WGS sequence"/>
</dbReference>
<evidence type="ECO:0000313" key="1">
    <source>
        <dbReference type="EMBL" id="OAY72929.1"/>
    </source>
</evidence>
<comment type="caution">
    <text evidence="1">The sequence shown here is derived from an EMBL/GenBank/DDBJ whole genome shotgun (WGS) entry which is preliminary data.</text>
</comment>
<proteinExistence type="predicted"/>
<organism evidence="1 2">
    <name type="scientific">Ananas comosus</name>
    <name type="common">Pineapple</name>
    <name type="synonym">Ananas ananas</name>
    <dbReference type="NCBI Taxonomy" id="4615"/>
    <lineage>
        <taxon>Eukaryota</taxon>
        <taxon>Viridiplantae</taxon>
        <taxon>Streptophyta</taxon>
        <taxon>Embryophyta</taxon>
        <taxon>Tracheophyta</taxon>
        <taxon>Spermatophyta</taxon>
        <taxon>Magnoliopsida</taxon>
        <taxon>Liliopsida</taxon>
        <taxon>Poales</taxon>
        <taxon>Bromeliaceae</taxon>
        <taxon>Bromelioideae</taxon>
        <taxon>Ananas</taxon>
    </lineage>
</organism>